<dbReference type="Proteomes" id="UP000829398">
    <property type="component" value="Chromosome 3"/>
</dbReference>
<proteinExistence type="predicted"/>
<keyword evidence="2" id="KW-1185">Reference proteome</keyword>
<name>A0ACB8LSL4_CITSI</name>
<comment type="caution">
    <text evidence="1">The sequence shown here is derived from an EMBL/GenBank/DDBJ whole genome shotgun (WGS) entry which is preliminary data.</text>
</comment>
<dbReference type="EMBL" id="CM039172">
    <property type="protein sequence ID" value="KAH9776301.1"/>
    <property type="molecule type" value="Genomic_DNA"/>
</dbReference>
<evidence type="ECO:0000313" key="2">
    <source>
        <dbReference type="Proteomes" id="UP000829398"/>
    </source>
</evidence>
<sequence>MENEQIVDLDVSETDESVGVRVGMDMAAENNNTAAELEHDSTTVEHGGGSGSGSGSGSGRGRGRRGRGNTTAGASKKRGAGSEGSSSGRLVSDAWNHFKKVKLGKEVQAICNYCGLVMQGHYSQGTNHLINHAKRCPRRSIKNVQQMHLSFSSKADGTTVLSNYSTEPKWDMATVRVFIARMIVMHELLLSFVEYIGFYELLKLLQPSIETISRNTIKAEILKLYDIEKTKAMSVLEACDSRIAVTTDMWTAGNQKKGYMVVTAHYIDNSWVLRSRIMRLSMNTWLQSPIEGVKNMATKMIAKYDKYWDVIHGVLAVGTLLDPRRKMLLINFLFPKIYGERAEFEIERVHKLFVDLVHEYEVKYSSNANWGVNGPASSKSAAADDSIMVDLDLDEMADEWESFRNQNSQNNHFKTEFELYLEESTLPSTSQFDILSWWKNNQGKYPILAKIARDFLAIPVSTVASESGFSTGGRHLSPHRSRLQPSTVEALVCTQNWFWLDHNLKDGIPEEAILSVEQLIDESLMKKSLGTFSNLLRYVAGAVQCV</sequence>
<accession>A0ACB8LSL4</accession>
<organism evidence="1 2">
    <name type="scientific">Citrus sinensis</name>
    <name type="common">Sweet orange</name>
    <name type="synonym">Citrus aurantium var. sinensis</name>
    <dbReference type="NCBI Taxonomy" id="2711"/>
    <lineage>
        <taxon>Eukaryota</taxon>
        <taxon>Viridiplantae</taxon>
        <taxon>Streptophyta</taxon>
        <taxon>Embryophyta</taxon>
        <taxon>Tracheophyta</taxon>
        <taxon>Spermatophyta</taxon>
        <taxon>Magnoliopsida</taxon>
        <taxon>eudicotyledons</taxon>
        <taxon>Gunneridae</taxon>
        <taxon>Pentapetalae</taxon>
        <taxon>rosids</taxon>
        <taxon>malvids</taxon>
        <taxon>Sapindales</taxon>
        <taxon>Rutaceae</taxon>
        <taxon>Aurantioideae</taxon>
        <taxon>Citrus</taxon>
    </lineage>
</organism>
<evidence type="ECO:0000313" key="1">
    <source>
        <dbReference type="EMBL" id="KAH9776301.1"/>
    </source>
</evidence>
<reference evidence="2" key="1">
    <citation type="journal article" date="2023" name="Hortic. Res.">
        <title>A chromosome-level phased genome enabling allele-level studies in sweet orange: a case study on citrus Huanglongbing tolerance.</title>
        <authorList>
            <person name="Wu B."/>
            <person name="Yu Q."/>
            <person name="Deng Z."/>
            <person name="Duan Y."/>
            <person name="Luo F."/>
            <person name="Gmitter F. Jr."/>
        </authorList>
    </citation>
    <scope>NUCLEOTIDE SEQUENCE [LARGE SCALE GENOMIC DNA]</scope>
    <source>
        <strain evidence="2">cv. Valencia</strain>
    </source>
</reference>
<gene>
    <name evidence="1" type="ORF">KPL71_006665</name>
</gene>
<protein>
    <submittedName>
        <fullName evidence="1">BED-type domain-containing protein</fullName>
    </submittedName>
</protein>